<dbReference type="AlphaFoldDB" id="A0A1R0GQV8"/>
<accession>A0A1R0GQV8</accession>
<keyword evidence="2" id="KW-1185">Reference proteome</keyword>
<name>A0A1R0GQV8_9FUNG</name>
<reference evidence="1 2" key="1">
    <citation type="journal article" date="2016" name="Mol. Biol. Evol.">
        <title>Genome-Wide Survey of Gut Fungi (Harpellales) Reveals the First Horizontally Transferred Ubiquitin Gene from a Mosquito Host.</title>
        <authorList>
            <person name="Wang Y."/>
            <person name="White M.M."/>
            <person name="Kvist S."/>
            <person name="Moncalvo J.M."/>
        </authorList>
    </citation>
    <scope>NUCLEOTIDE SEQUENCE [LARGE SCALE GENOMIC DNA]</scope>
    <source>
        <strain evidence="1 2">ALG-7-W6</strain>
    </source>
</reference>
<proteinExistence type="predicted"/>
<dbReference type="EMBL" id="LSSL01004752">
    <property type="protein sequence ID" value="OLY79238.1"/>
    <property type="molecule type" value="Genomic_DNA"/>
</dbReference>
<gene>
    <name evidence="1" type="ORF">AYI68_g6698</name>
</gene>
<sequence>MFANRSWYWIRWLDIVLDAKFVPIGSGENGNVSLKKSKLRSVYTPPFPPQTTLLLSSTSINMDDDYETKDLISPEQV</sequence>
<dbReference type="Proteomes" id="UP000187455">
    <property type="component" value="Unassembled WGS sequence"/>
</dbReference>
<protein>
    <submittedName>
        <fullName evidence="1">Uncharacterized protein</fullName>
    </submittedName>
</protein>
<evidence type="ECO:0000313" key="1">
    <source>
        <dbReference type="EMBL" id="OLY79238.1"/>
    </source>
</evidence>
<evidence type="ECO:0000313" key="2">
    <source>
        <dbReference type="Proteomes" id="UP000187455"/>
    </source>
</evidence>
<organism evidence="1 2">
    <name type="scientific">Smittium mucronatum</name>
    <dbReference type="NCBI Taxonomy" id="133383"/>
    <lineage>
        <taxon>Eukaryota</taxon>
        <taxon>Fungi</taxon>
        <taxon>Fungi incertae sedis</taxon>
        <taxon>Zoopagomycota</taxon>
        <taxon>Kickxellomycotina</taxon>
        <taxon>Harpellomycetes</taxon>
        <taxon>Harpellales</taxon>
        <taxon>Legeriomycetaceae</taxon>
        <taxon>Smittium</taxon>
    </lineage>
</organism>
<comment type="caution">
    <text evidence="1">The sequence shown here is derived from an EMBL/GenBank/DDBJ whole genome shotgun (WGS) entry which is preliminary data.</text>
</comment>